<dbReference type="Proteomes" id="UP001346149">
    <property type="component" value="Unassembled WGS sequence"/>
</dbReference>
<evidence type="ECO:0000313" key="3">
    <source>
        <dbReference type="Proteomes" id="UP001346149"/>
    </source>
</evidence>
<feature type="region of interest" description="Disordered" evidence="1">
    <location>
        <begin position="48"/>
        <end position="69"/>
    </location>
</feature>
<sequence>MTSFCFSGFDDRENGGGISMMSASIDEESATSSARFLVEEVCSSAADELAPRRDDVRMKDRKTRRKSAD</sequence>
<dbReference type="EMBL" id="JAXQNO010000019">
    <property type="protein sequence ID" value="KAK4774606.1"/>
    <property type="molecule type" value="Genomic_DNA"/>
</dbReference>
<organism evidence="2 3">
    <name type="scientific">Trapa natans</name>
    <name type="common">Water chestnut</name>
    <dbReference type="NCBI Taxonomy" id="22666"/>
    <lineage>
        <taxon>Eukaryota</taxon>
        <taxon>Viridiplantae</taxon>
        <taxon>Streptophyta</taxon>
        <taxon>Embryophyta</taxon>
        <taxon>Tracheophyta</taxon>
        <taxon>Spermatophyta</taxon>
        <taxon>Magnoliopsida</taxon>
        <taxon>eudicotyledons</taxon>
        <taxon>Gunneridae</taxon>
        <taxon>Pentapetalae</taxon>
        <taxon>rosids</taxon>
        <taxon>malvids</taxon>
        <taxon>Myrtales</taxon>
        <taxon>Lythraceae</taxon>
        <taxon>Trapa</taxon>
    </lineage>
</organism>
<reference evidence="2 3" key="1">
    <citation type="journal article" date="2023" name="Hortic Res">
        <title>Pangenome of water caltrop reveals structural variations and asymmetric subgenome divergence after allopolyploidization.</title>
        <authorList>
            <person name="Zhang X."/>
            <person name="Chen Y."/>
            <person name="Wang L."/>
            <person name="Yuan Y."/>
            <person name="Fang M."/>
            <person name="Shi L."/>
            <person name="Lu R."/>
            <person name="Comes H.P."/>
            <person name="Ma Y."/>
            <person name="Chen Y."/>
            <person name="Huang G."/>
            <person name="Zhou Y."/>
            <person name="Zheng Z."/>
            <person name="Qiu Y."/>
        </authorList>
    </citation>
    <scope>NUCLEOTIDE SEQUENCE [LARGE SCALE GENOMIC DNA]</scope>
    <source>
        <strain evidence="2">F231</strain>
    </source>
</reference>
<keyword evidence="3" id="KW-1185">Reference proteome</keyword>
<proteinExistence type="predicted"/>
<comment type="caution">
    <text evidence="2">The sequence shown here is derived from an EMBL/GenBank/DDBJ whole genome shotgun (WGS) entry which is preliminary data.</text>
</comment>
<feature type="compositionally biased region" description="Basic residues" evidence="1">
    <location>
        <begin position="59"/>
        <end position="69"/>
    </location>
</feature>
<evidence type="ECO:0000313" key="2">
    <source>
        <dbReference type="EMBL" id="KAK4774606.1"/>
    </source>
</evidence>
<accession>A0AAN7L4N3</accession>
<feature type="compositionally biased region" description="Basic and acidic residues" evidence="1">
    <location>
        <begin position="49"/>
        <end position="58"/>
    </location>
</feature>
<protein>
    <submittedName>
        <fullName evidence="2">Uncharacterized protein</fullName>
    </submittedName>
</protein>
<dbReference type="AlphaFoldDB" id="A0AAN7L4N3"/>
<name>A0AAN7L4N3_TRANT</name>
<gene>
    <name evidence="2" type="ORF">SAY86_009541</name>
</gene>
<evidence type="ECO:0000256" key="1">
    <source>
        <dbReference type="SAM" id="MobiDB-lite"/>
    </source>
</evidence>